<keyword evidence="2" id="KW-1185">Reference proteome</keyword>
<evidence type="ECO:0000313" key="1">
    <source>
        <dbReference type="EMBL" id="KAK9998066.1"/>
    </source>
</evidence>
<dbReference type="EMBL" id="JAZDWU010000006">
    <property type="protein sequence ID" value="KAK9998066.1"/>
    <property type="molecule type" value="Genomic_DNA"/>
</dbReference>
<protein>
    <submittedName>
        <fullName evidence="1">Uncharacterized protein</fullName>
    </submittedName>
</protein>
<reference evidence="1 2" key="1">
    <citation type="submission" date="2024-01" db="EMBL/GenBank/DDBJ databases">
        <title>A telomere-to-telomere, gap-free genome of sweet tea (Lithocarpus litseifolius).</title>
        <authorList>
            <person name="Zhou J."/>
        </authorList>
    </citation>
    <scope>NUCLEOTIDE SEQUENCE [LARGE SCALE GENOMIC DNA]</scope>
    <source>
        <strain evidence="1">Zhou-2022a</strain>
        <tissue evidence="1">Leaf</tissue>
    </source>
</reference>
<organism evidence="1 2">
    <name type="scientific">Lithocarpus litseifolius</name>
    <dbReference type="NCBI Taxonomy" id="425828"/>
    <lineage>
        <taxon>Eukaryota</taxon>
        <taxon>Viridiplantae</taxon>
        <taxon>Streptophyta</taxon>
        <taxon>Embryophyta</taxon>
        <taxon>Tracheophyta</taxon>
        <taxon>Spermatophyta</taxon>
        <taxon>Magnoliopsida</taxon>
        <taxon>eudicotyledons</taxon>
        <taxon>Gunneridae</taxon>
        <taxon>Pentapetalae</taxon>
        <taxon>rosids</taxon>
        <taxon>fabids</taxon>
        <taxon>Fagales</taxon>
        <taxon>Fagaceae</taxon>
        <taxon>Lithocarpus</taxon>
    </lineage>
</organism>
<comment type="caution">
    <text evidence="1">The sequence shown here is derived from an EMBL/GenBank/DDBJ whole genome shotgun (WGS) entry which is preliminary data.</text>
</comment>
<dbReference type="AlphaFoldDB" id="A0AAW2CKB7"/>
<gene>
    <name evidence="1" type="ORF">SO802_017669</name>
</gene>
<evidence type="ECO:0000313" key="2">
    <source>
        <dbReference type="Proteomes" id="UP001459277"/>
    </source>
</evidence>
<proteinExistence type="predicted"/>
<sequence length="150" mass="16522">MVVSLSIHIISSSPTSSLEVTASTPSITRLKGKRKVGKSVWDDPTTTLGRAHNVITDDKLKGLTSIPSQELVSRHIHKLVQVLVESLCLTTDYLSSEEKVMVANSKLESVEAESSKLRKDPIEAMDGTNKVKEKIKELNEALRVEKMLVI</sequence>
<accession>A0AAW2CKB7</accession>
<name>A0AAW2CKB7_9ROSI</name>
<dbReference type="Proteomes" id="UP001459277">
    <property type="component" value="Unassembled WGS sequence"/>
</dbReference>